<accession>A0ABP8EKR3</accession>
<sequence length="189" mass="21322">MTQGTTEPSDGQRIDMFHDLARDYLSFVDELGLFESRVVGRPFTRAERIALSVRTMLERKFLTQGETVHLPAVFKSLRVLAGSVGVDASNAMDEADATYKRVYAGTEAGRKVVANGKNIGYRHTWKLLAYGRLLHADFDKYRELKSLPENEALLIRLYDSAMIRETVIKTVKFIEQSRDAGWLDSASTD</sequence>
<reference evidence="2" key="1">
    <citation type="journal article" date="2019" name="Int. J. Syst. Evol. Microbiol.">
        <title>The Global Catalogue of Microorganisms (GCM) 10K type strain sequencing project: providing services to taxonomists for standard genome sequencing and annotation.</title>
        <authorList>
            <consortium name="The Broad Institute Genomics Platform"/>
            <consortium name="The Broad Institute Genome Sequencing Center for Infectious Disease"/>
            <person name="Wu L."/>
            <person name="Ma J."/>
        </authorList>
    </citation>
    <scope>NUCLEOTIDE SEQUENCE [LARGE SCALE GENOMIC DNA]</scope>
    <source>
        <strain evidence="2">JCM 17458</strain>
    </source>
</reference>
<dbReference type="EMBL" id="BAABAZ010000006">
    <property type="protein sequence ID" value="GAA4284538.1"/>
    <property type="molecule type" value="Genomic_DNA"/>
</dbReference>
<comment type="caution">
    <text evidence="1">The sequence shown here is derived from an EMBL/GenBank/DDBJ whole genome shotgun (WGS) entry which is preliminary data.</text>
</comment>
<evidence type="ECO:0000313" key="2">
    <source>
        <dbReference type="Proteomes" id="UP001501586"/>
    </source>
</evidence>
<evidence type="ECO:0000313" key="1">
    <source>
        <dbReference type="EMBL" id="GAA4284538.1"/>
    </source>
</evidence>
<proteinExistence type="predicted"/>
<keyword evidence="2" id="KW-1185">Reference proteome</keyword>
<protein>
    <submittedName>
        <fullName evidence="1">Uncharacterized protein</fullName>
    </submittedName>
</protein>
<dbReference type="Proteomes" id="UP001501586">
    <property type="component" value="Unassembled WGS sequence"/>
</dbReference>
<gene>
    <name evidence="1" type="ORF">GCM10022261_20690</name>
</gene>
<organism evidence="1 2">
    <name type="scientific">Brevibacterium daeguense</name>
    <dbReference type="NCBI Taxonomy" id="909936"/>
    <lineage>
        <taxon>Bacteria</taxon>
        <taxon>Bacillati</taxon>
        <taxon>Actinomycetota</taxon>
        <taxon>Actinomycetes</taxon>
        <taxon>Micrococcales</taxon>
        <taxon>Brevibacteriaceae</taxon>
        <taxon>Brevibacterium</taxon>
    </lineage>
</organism>
<name>A0ABP8EKR3_9MICO</name>
<dbReference type="RefSeq" id="WP_236862518.1">
    <property type="nucleotide sequence ID" value="NZ_BAABAZ010000006.1"/>
</dbReference>